<feature type="chain" id="PRO_5011771634" description="Copper-binding protein MbnP-like domain-containing protein" evidence="1">
    <location>
        <begin position="27"/>
        <end position="273"/>
    </location>
</feature>
<reference evidence="3 4" key="1">
    <citation type="submission" date="2016-10" db="EMBL/GenBank/DDBJ databases">
        <authorList>
            <person name="de Groot N.N."/>
        </authorList>
    </citation>
    <scope>NUCLEOTIDE SEQUENCE [LARGE SCALE GENOMIC DNA]</scope>
    <source>
        <strain evidence="3 4">DSM 19938</strain>
    </source>
</reference>
<dbReference type="STRING" id="408657.SAMN04487995_3871"/>
<keyword evidence="1" id="KW-0732">Signal</keyword>
<protein>
    <recommendedName>
        <fullName evidence="2">Copper-binding protein MbnP-like domain-containing protein</fullName>
    </recommendedName>
</protein>
<dbReference type="InterPro" id="IPR046863">
    <property type="entry name" value="MbnP-like_dom"/>
</dbReference>
<dbReference type="Pfam" id="PF20243">
    <property type="entry name" value="MbnP"/>
    <property type="match status" value="1"/>
</dbReference>
<dbReference type="AlphaFoldDB" id="A0A1H6XR06"/>
<organism evidence="3 4">
    <name type="scientific">Dyadobacter koreensis</name>
    <dbReference type="NCBI Taxonomy" id="408657"/>
    <lineage>
        <taxon>Bacteria</taxon>
        <taxon>Pseudomonadati</taxon>
        <taxon>Bacteroidota</taxon>
        <taxon>Cytophagia</taxon>
        <taxon>Cytophagales</taxon>
        <taxon>Spirosomataceae</taxon>
        <taxon>Dyadobacter</taxon>
    </lineage>
</organism>
<dbReference type="OrthoDB" id="1422031at2"/>
<dbReference type="RefSeq" id="WP_090337900.1">
    <property type="nucleotide sequence ID" value="NZ_FNXY01000006.1"/>
</dbReference>
<evidence type="ECO:0000313" key="3">
    <source>
        <dbReference type="EMBL" id="SEJ26985.1"/>
    </source>
</evidence>
<dbReference type="Proteomes" id="UP000199532">
    <property type="component" value="Unassembled WGS sequence"/>
</dbReference>
<proteinExistence type="predicted"/>
<feature type="signal peptide" evidence="1">
    <location>
        <begin position="1"/>
        <end position="26"/>
    </location>
</feature>
<feature type="domain" description="Copper-binding protein MbnP-like" evidence="2">
    <location>
        <begin position="36"/>
        <end position="238"/>
    </location>
</feature>
<dbReference type="PROSITE" id="PS51257">
    <property type="entry name" value="PROKAR_LIPOPROTEIN"/>
    <property type="match status" value="1"/>
</dbReference>
<accession>A0A1H6XR06</accession>
<gene>
    <name evidence="3" type="ORF">SAMN04487995_3871</name>
</gene>
<keyword evidence="4" id="KW-1185">Reference proteome</keyword>
<dbReference type="EMBL" id="FNXY01000006">
    <property type="protein sequence ID" value="SEJ26985.1"/>
    <property type="molecule type" value="Genomic_DNA"/>
</dbReference>
<evidence type="ECO:0000256" key="1">
    <source>
        <dbReference type="SAM" id="SignalP"/>
    </source>
</evidence>
<sequence length="273" mass="29594">MKVRFSFIYIFLFTTLIFSSCGSDDAEPELNLNGRGDLVFYFDNTVGNELLALNNTTYKNSSGESFRVTGLSYYVSNFKLQRKDGGEYVIPQDSSYFLINAADKNSYEVRLENVPVGDYSGVSFVLGVDSARTVSSLEKRKGVLDIAAGQPGASMYSDANDGYTFLKLEGTSVSAASGKFEYQIKGFGGATARTVNNIKTINIPFTGTIASVTTTKSPEAHLLINILKIFDGSTRISIAGLPQAITPELTAPLASNYTTMFTLDHIHPTSSAH</sequence>
<name>A0A1H6XR06_9BACT</name>
<evidence type="ECO:0000313" key="4">
    <source>
        <dbReference type="Proteomes" id="UP000199532"/>
    </source>
</evidence>
<evidence type="ECO:0000259" key="2">
    <source>
        <dbReference type="Pfam" id="PF20243"/>
    </source>
</evidence>